<dbReference type="RefSeq" id="XP_041292704.1">
    <property type="nucleotide sequence ID" value="XM_041433695.1"/>
</dbReference>
<dbReference type="InterPro" id="IPR011989">
    <property type="entry name" value="ARM-like"/>
</dbReference>
<organism evidence="3 4">
    <name type="scientific">Suillus discolor</name>
    <dbReference type="NCBI Taxonomy" id="1912936"/>
    <lineage>
        <taxon>Eukaryota</taxon>
        <taxon>Fungi</taxon>
        <taxon>Dikarya</taxon>
        <taxon>Basidiomycota</taxon>
        <taxon>Agaricomycotina</taxon>
        <taxon>Agaricomycetes</taxon>
        <taxon>Agaricomycetidae</taxon>
        <taxon>Boletales</taxon>
        <taxon>Suillineae</taxon>
        <taxon>Suillaceae</taxon>
        <taxon>Suillus</taxon>
    </lineage>
</organism>
<dbReference type="InterPro" id="IPR058584">
    <property type="entry name" value="IMB1_TNPO1-like_TPR"/>
</dbReference>
<sequence>MAEFRYMLHITSAVINGSCAMQMWRDNGGHPANLNIVVPSDSGPLLAEFIIKTLHYNKLPDTHINHSYAKVVRCHCKFQCGDLKITMSEALADGVFKVIMASHTTADMTLMTAGGMTVFYPLWTLRHITVTNCAGLHPAPGCTIGCFSQEGWEVRSCTFFMEGPCGLLCPALWRNVADAGRNALMIEWDPRFPMKRLAYHSNVMWHLSEGCTNAECPYNGVANGHTCYLPPTPMPHDLLSIERQKEIIERHVLNYKERYLGVLYATAAAIPLTTERDINAINALITRCTIGTWSVDTAWNSESYCIRKCNNAWLLHDMDVGLCTQNFARLCGMEARQQTHCKEVESLDDLSRLCNENCAGHTNKHDTNILWKSTLMIVETRPYVLSPTLVLTAQPRILTQPHILTRPRIFTPPLCMVAIGIIEDISRAPGDQSAQYAGAFMNVLLKNLQSNVLGSNECKCFVDGTLPQLACWWREHSWVHAMLIASSLPDSTHGSRNMSHTDTPMSRVCLGPHGNTADSVLDACSYKNIPEENNPHPLRRQMGDKAEYWVNGFGELLHMKFMARLDYHGQYSHLGPYFNLFDSGIDVSNLKKTRAQFELHFLALEDDDSGDYPQEALDMSCRVLDTLSALTTAVEDRCNAGVLEVEHPVVSPFMREYTRDSKDCFVLVMQSEPLFRDLPNEGSATTPRVSHEDIGKSGVLLSPSKAKQLARASAAARSSCAANTSSSGGNVALSTSNLAVMFMASTEFLCIHDLHDPDNHYSGLGSLKETKVECPDVHDGNGLLIHPREYGIKLARAQWNINKIDKDDVSDRKRLGSQNYQLILRRMQLLPCMGYAKAEILKGKRKASEKLADPLHAKKLAVTSGQDDSMDEL</sequence>
<proteinExistence type="predicted"/>
<evidence type="ECO:0000259" key="2">
    <source>
        <dbReference type="Pfam" id="PF25574"/>
    </source>
</evidence>
<protein>
    <recommendedName>
        <fullName evidence="2">Importin subunit beta-1/Transportin-1-like TPR repeats domain-containing protein</fullName>
    </recommendedName>
</protein>
<dbReference type="OrthoDB" id="3266728at2759"/>
<feature type="domain" description="Importin subunit beta-1/Transportin-1-like TPR repeats" evidence="2">
    <location>
        <begin position="412"/>
        <end position="455"/>
    </location>
</feature>
<dbReference type="EMBL" id="JABBWM010000028">
    <property type="protein sequence ID" value="KAG2108185.1"/>
    <property type="molecule type" value="Genomic_DNA"/>
</dbReference>
<evidence type="ECO:0000313" key="4">
    <source>
        <dbReference type="Proteomes" id="UP000823399"/>
    </source>
</evidence>
<dbReference type="GeneID" id="64695954"/>
<dbReference type="Proteomes" id="UP000823399">
    <property type="component" value="Unassembled WGS sequence"/>
</dbReference>
<evidence type="ECO:0000313" key="3">
    <source>
        <dbReference type="EMBL" id="KAG2108185.1"/>
    </source>
</evidence>
<dbReference type="Gene3D" id="1.25.10.10">
    <property type="entry name" value="Leucine-rich Repeat Variant"/>
    <property type="match status" value="1"/>
</dbReference>
<dbReference type="Pfam" id="PF25574">
    <property type="entry name" value="TPR_IMB1"/>
    <property type="match status" value="1"/>
</dbReference>
<keyword evidence="1" id="KW-0677">Repeat</keyword>
<comment type="caution">
    <text evidence="3">The sequence shown here is derived from an EMBL/GenBank/DDBJ whole genome shotgun (WGS) entry which is preliminary data.</text>
</comment>
<reference evidence="3" key="1">
    <citation type="journal article" date="2020" name="New Phytol.">
        <title>Comparative genomics reveals dynamic genome evolution in host specialist ectomycorrhizal fungi.</title>
        <authorList>
            <person name="Lofgren L.A."/>
            <person name="Nguyen N.H."/>
            <person name="Vilgalys R."/>
            <person name="Ruytinx J."/>
            <person name="Liao H.L."/>
            <person name="Branco S."/>
            <person name="Kuo A."/>
            <person name="LaButti K."/>
            <person name="Lipzen A."/>
            <person name="Andreopoulos W."/>
            <person name="Pangilinan J."/>
            <person name="Riley R."/>
            <person name="Hundley H."/>
            <person name="Na H."/>
            <person name="Barry K."/>
            <person name="Grigoriev I.V."/>
            <person name="Stajich J.E."/>
            <person name="Kennedy P.G."/>
        </authorList>
    </citation>
    <scope>NUCLEOTIDE SEQUENCE</scope>
    <source>
        <strain evidence="3">FC423</strain>
    </source>
</reference>
<gene>
    <name evidence="3" type="ORF">F5147DRAFT_652908</name>
</gene>
<evidence type="ECO:0000256" key="1">
    <source>
        <dbReference type="ARBA" id="ARBA00022737"/>
    </source>
</evidence>
<dbReference type="AlphaFoldDB" id="A0A9P7F849"/>
<accession>A0A9P7F849</accession>
<name>A0A9P7F849_9AGAM</name>
<keyword evidence="4" id="KW-1185">Reference proteome</keyword>